<keyword evidence="2" id="KW-1185">Reference proteome</keyword>
<sequence length="228" mass="24775">MLQLNPISSNRPSSYVATKAKATAEQGYADWAEVADPVQRRRIQNRISQRKFRKDKSCHGTVADTRIADGSCSTLGKKVKESKAKAERDARNLEHAGNSYRIPTFHDILGDVALSGLPWGSVSLGCILTRGLAAGSGSSSERQTCIDGDNNFSRISSGNCSLVAPYAQDSDPLAGYKIGIGKHQITERSTYLYNFNSPPMSASENALGMYTLCECGSHGNELKYLQYI</sequence>
<dbReference type="Proteomes" id="UP001148737">
    <property type="component" value="Unassembled WGS sequence"/>
</dbReference>
<evidence type="ECO:0000313" key="2">
    <source>
        <dbReference type="Proteomes" id="UP001148737"/>
    </source>
</evidence>
<gene>
    <name evidence="1" type="ORF">NLG97_g6604</name>
</gene>
<proteinExistence type="predicted"/>
<dbReference type="EMBL" id="JANAKD010000898">
    <property type="protein sequence ID" value="KAJ3486483.1"/>
    <property type="molecule type" value="Genomic_DNA"/>
</dbReference>
<organism evidence="1 2">
    <name type="scientific">Lecanicillium saksenae</name>
    <dbReference type="NCBI Taxonomy" id="468837"/>
    <lineage>
        <taxon>Eukaryota</taxon>
        <taxon>Fungi</taxon>
        <taxon>Dikarya</taxon>
        <taxon>Ascomycota</taxon>
        <taxon>Pezizomycotina</taxon>
        <taxon>Sordariomycetes</taxon>
        <taxon>Hypocreomycetidae</taxon>
        <taxon>Hypocreales</taxon>
        <taxon>Cordycipitaceae</taxon>
        <taxon>Lecanicillium</taxon>
    </lineage>
</organism>
<protein>
    <submittedName>
        <fullName evidence="1">Uncharacterized protein</fullName>
    </submittedName>
</protein>
<name>A0ACC1QRR8_9HYPO</name>
<comment type="caution">
    <text evidence="1">The sequence shown here is derived from an EMBL/GenBank/DDBJ whole genome shotgun (WGS) entry which is preliminary data.</text>
</comment>
<accession>A0ACC1QRR8</accession>
<reference evidence="1" key="1">
    <citation type="submission" date="2022-07" db="EMBL/GenBank/DDBJ databases">
        <title>Genome Sequence of Lecanicillium saksenae.</title>
        <authorList>
            <person name="Buettner E."/>
        </authorList>
    </citation>
    <scope>NUCLEOTIDE SEQUENCE</scope>
    <source>
        <strain evidence="1">VT-O1</strain>
    </source>
</reference>
<evidence type="ECO:0000313" key="1">
    <source>
        <dbReference type="EMBL" id="KAJ3486483.1"/>
    </source>
</evidence>